<evidence type="ECO:0000313" key="2">
    <source>
        <dbReference type="EMBL" id="STX50333.1"/>
    </source>
</evidence>
<accession>A0A378JJ33</accession>
<dbReference type="Proteomes" id="UP000254794">
    <property type="component" value="Unassembled WGS sequence"/>
</dbReference>
<feature type="domain" description="Lpg0393-like VPS9-like" evidence="1">
    <location>
        <begin position="2"/>
        <end position="108"/>
    </location>
</feature>
<sequence>MSTERFLSALHQGDYVAALDWPSFLRTKYSPNKTLDADGLLSVAIYELINSPFSPSDLKYIEILYAFLNSFILPAEKEYAGTVIISAAIQYYVYAEKGLLKFFKGSLDDLREFLKNEQLADKKLRDKPLSDVEIIEVWMGCKNPLFDTKANNIYLAEKTLFFEQKLLEHANLMKEVEQGILLIDYYQGICLKYIQLLSNLPEEEKTIKVGMRIGIAQSMYDYLCQQLIFKPNIKKEIGLYLAKIRDEQETSLILKREEVYLKKIEDKNAFKRLYDNSKYFLGFFTKNVITTIFDFNMDKKNKQQPNTNSTP</sequence>
<organism evidence="2 3">
    <name type="scientific">Legionella busanensis</name>
    <dbReference type="NCBI Taxonomy" id="190655"/>
    <lineage>
        <taxon>Bacteria</taxon>
        <taxon>Pseudomonadati</taxon>
        <taxon>Pseudomonadota</taxon>
        <taxon>Gammaproteobacteria</taxon>
        <taxon>Legionellales</taxon>
        <taxon>Legionellaceae</taxon>
        <taxon>Legionella</taxon>
    </lineage>
</organism>
<dbReference type="AlphaFoldDB" id="A0A378JJ33"/>
<protein>
    <recommendedName>
        <fullName evidence="1">Lpg0393-like VPS9-like domain-containing protein</fullName>
    </recommendedName>
</protein>
<reference evidence="2 3" key="1">
    <citation type="submission" date="2018-06" db="EMBL/GenBank/DDBJ databases">
        <authorList>
            <consortium name="Pathogen Informatics"/>
            <person name="Doyle S."/>
        </authorList>
    </citation>
    <scope>NUCLEOTIDE SEQUENCE [LARGE SCALE GENOMIC DNA]</scope>
    <source>
        <strain evidence="2 3">NCTC13316</strain>
    </source>
</reference>
<dbReference type="InterPro" id="IPR054178">
    <property type="entry name" value="Lpg0393-like_VPS9"/>
</dbReference>
<dbReference type="RefSeq" id="WP_115330052.1">
    <property type="nucleotide sequence ID" value="NZ_CAAAHP010000009.1"/>
</dbReference>
<evidence type="ECO:0000259" key="1">
    <source>
        <dbReference type="Pfam" id="PF22035"/>
    </source>
</evidence>
<keyword evidence="3" id="KW-1185">Reference proteome</keyword>
<dbReference type="EMBL" id="UGOD01000001">
    <property type="protein sequence ID" value="STX50333.1"/>
    <property type="molecule type" value="Genomic_DNA"/>
</dbReference>
<gene>
    <name evidence="2" type="ORF">NCTC13316_00409</name>
</gene>
<dbReference type="Pfam" id="PF22035">
    <property type="entry name" value="Lpg0393_VPS9"/>
    <property type="match status" value="1"/>
</dbReference>
<name>A0A378JJ33_9GAMM</name>
<dbReference type="OrthoDB" id="5650494at2"/>
<evidence type="ECO:0000313" key="3">
    <source>
        <dbReference type="Proteomes" id="UP000254794"/>
    </source>
</evidence>
<proteinExistence type="predicted"/>